<evidence type="ECO:0000259" key="7">
    <source>
        <dbReference type="Pfam" id="PF00675"/>
    </source>
</evidence>
<dbReference type="SUPFAM" id="SSF63411">
    <property type="entry name" value="LuxS/MPP-like metallohydrolase"/>
    <property type="match status" value="1"/>
</dbReference>
<comment type="similarity">
    <text evidence="1">Belongs to the peptidase M16 family.</text>
</comment>
<sequence>MAAAAMDVNVGHLMDPWELPGLAHFCEHMVFLGTEKYPSEKEFHKFVSDHGGYRNASTGTDNTNYHFHIKADQLKEALDRFAQFFLAPKFTESATKREVLAIDSENSKSLKVDNYRIAQVKRRVLFS</sequence>
<keyword evidence="3" id="KW-0479">Metal-binding</keyword>
<evidence type="ECO:0000256" key="6">
    <source>
        <dbReference type="ARBA" id="ARBA00023049"/>
    </source>
</evidence>
<keyword evidence="6" id="KW-0482">Metalloprotease</keyword>
<dbReference type="InterPro" id="IPR011765">
    <property type="entry name" value="Pept_M16_N"/>
</dbReference>
<protein>
    <recommendedName>
        <fullName evidence="7">Peptidase M16 N-terminal domain-containing protein</fullName>
    </recommendedName>
</protein>
<dbReference type="EMBL" id="WIXE01013143">
    <property type="protein sequence ID" value="KAK5975355.1"/>
    <property type="molecule type" value="Genomic_DNA"/>
</dbReference>
<proteinExistence type="inferred from homology"/>
<dbReference type="AlphaFoldDB" id="A0AAN8FS00"/>
<dbReference type="InterPro" id="IPR001431">
    <property type="entry name" value="Pept_M16_Zn_BS"/>
</dbReference>
<organism evidence="8 9">
    <name type="scientific">Trichostrongylus colubriformis</name>
    <name type="common">Black scour worm</name>
    <dbReference type="NCBI Taxonomy" id="6319"/>
    <lineage>
        <taxon>Eukaryota</taxon>
        <taxon>Metazoa</taxon>
        <taxon>Ecdysozoa</taxon>
        <taxon>Nematoda</taxon>
        <taxon>Chromadorea</taxon>
        <taxon>Rhabditida</taxon>
        <taxon>Rhabditina</taxon>
        <taxon>Rhabditomorpha</taxon>
        <taxon>Strongyloidea</taxon>
        <taxon>Trichostrongylidae</taxon>
        <taxon>Trichostrongylus</taxon>
    </lineage>
</organism>
<keyword evidence="9" id="KW-1185">Reference proteome</keyword>
<gene>
    <name evidence="8" type="ORF">GCK32_017276</name>
</gene>
<dbReference type="GO" id="GO:0043171">
    <property type="term" value="P:peptide catabolic process"/>
    <property type="evidence" value="ECO:0007669"/>
    <property type="project" value="TreeGrafter"/>
</dbReference>
<dbReference type="Proteomes" id="UP001331761">
    <property type="component" value="Unassembled WGS sequence"/>
</dbReference>
<dbReference type="GO" id="GO:0004222">
    <property type="term" value="F:metalloendopeptidase activity"/>
    <property type="evidence" value="ECO:0007669"/>
    <property type="project" value="InterPro"/>
</dbReference>
<name>A0AAN8FS00_TRICO</name>
<evidence type="ECO:0000256" key="2">
    <source>
        <dbReference type="ARBA" id="ARBA00022670"/>
    </source>
</evidence>
<keyword evidence="5" id="KW-0862">Zinc</keyword>
<evidence type="ECO:0000256" key="5">
    <source>
        <dbReference type="ARBA" id="ARBA00022833"/>
    </source>
</evidence>
<dbReference type="GO" id="GO:0051603">
    <property type="term" value="P:proteolysis involved in protein catabolic process"/>
    <property type="evidence" value="ECO:0007669"/>
    <property type="project" value="TreeGrafter"/>
</dbReference>
<evidence type="ECO:0000256" key="4">
    <source>
        <dbReference type="ARBA" id="ARBA00022801"/>
    </source>
</evidence>
<evidence type="ECO:0000256" key="3">
    <source>
        <dbReference type="ARBA" id="ARBA00022723"/>
    </source>
</evidence>
<evidence type="ECO:0000256" key="1">
    <source>
        <dbReference type="ARBA" id="ARBA00007261"/>
    </source>
</evidence>
<comment type="caution">
    <text evidence="8">The sequence shown here is derived from an EMBL/GenBank/DDBJ whole genome shotgun (WGS) entry which is preliminary data.</text>
</comment>
<dbReference type="PROSITE" id="PS00143">
    <property type="entry name" value="INSULINASE"/>
    <property type="match status" value="1"/>
</dbReference>
<reference evidence="8 9" key="1">
    <citation type="submission" date="2019-10" db="EMBL/GenBank/DDBJ databases">
        <title>Assembly and Annotation for the nematode Trichostrongylus colubriformis.</title>
        <authorList>
            <person name="Martin J."/>
        </authorList>
    </citation>
    <scope>NUCLEOTIDE SEQUENCE [LARGE SCALE GENOMIC DNA]</scope>
    <source>
        <strain evidence="8">G859</strain>
        <tissue evidence="8">Whole worm</tissue>
    </source>
</reference>
<dbReference type="PANTHER" id="PTHR43690">
    <property type="entry name" value="NARDILYSIN"/>
    <property type="match status" value="1"/>
</dbReference>
<accession>A0AAN8FS00</accession>
<evidence type="ECO:0000313" key="8">
    <source>
        <dbReference type="EMBL" id="KAK5975355.1"/>
    </source>
</evidence>
<dbReference type="PANTHER" id="PTHR43690:SF18">
    <property type="entry name" value="INSULIN-DEGRADING ENZYME-RELATED"/>
    <property type="match status" value="1"/>
</dbReference>
<dbReference type="InterPro" id="IPR011249">
    <property type="entry name" value="Metalloenz_LuxS/M16"/>
</dbReference>
<dbReference type="GO" id="GO:0046872">
    <property type="term" value="F:metal ion binding"/>
    <property type="evidence" value="ECO:0007669"/>
    <property type="project" value="UniProtKB-KW"/>
</dbReference>
<keyword evidence="2" id="KW-0645">Protease</keyword>
<dbReference type="Gene3D" id="3.30.830.10">
    <property type="entry name" value="Metalloenzyme, LuxS/M16 peptidase-like"/>
    <property type="match status" value="1"/>
</dbReference>
<dbReference type="InterPro" id="IPR050626">
    <property type="entry name" value="Peptidase_M16"/>
</dbReference>
<evidence type="ECO:0000313" key="9">
    <source>
        <dbReference type="Proteomes" id="UP001331761"/>
    </source>
</evidence>
<dbReference type="GO" id="GO:0005829">
    <property type="term" value="C:cytosol"/>
    <property type="evidence" value="ECO:0007669"/>
    <property type="project" value="TreeGrafter"/>
</dbReference>
<feature type="domain" description="Peptidase M16 N-terminal" evidence="7">
    <location>
        <begin position="2"/>
        <end position="123"/>
    </location>
</feature>
<keyword evidence="4" id="KW-0378">Hydrolase</keyword>
<dbReference type="Pfam" id="PF00675">
    <property type="entry name" value="Peptidase_M16"/>
    <property type="match status" value="1"/>
</dbReference>
<dbReference type="GO" id="GO:0005739">
    <property type="term" value="C:mitochondrion"/>
    <property type="evidence" value="ECO:0007669"/>
    <property type="project" value="TreeGrafter"/>
</dbReference>